<dbReference type="InterPro" id="IPR036651">
    <property type="entry name" value="Gln_synt_N_sf"/>
</dbReference>
<evidence type="ECO:0000256" key="7">
    <source>
        <dbReference type="ARBA" id="ARBA00021364"/>
    </source>
</evidence>
<comment type="cofactor">
    <cofactor evidence="1">
        <name>Mg(2+)</name>
        <dbReference type="ChEBI" id="CHEBI:18420"/>
    </cofactor>
</comment>
<dbReference type="EC" id="6.3.1.2" evidence="19"/>
<evidence type="ECO:0000256" key="10">
    <source>
        <dbReference type="ARBA" id="ARBA00022598"/>
    </source>
</evidence>
<dbReference type="PROSITE" id="PS00182">
    <property type="entry name" value="GLNA_ADENYLATION"/>
    <property type="match status" value="1"/>
</dbReference>
<proteinExistence type="inferred from homology"/>
<protein>
    <recommendedName>
        <fullName evidence="7 19">Glutamine synthetase</fullName>
        <ecNumber evidence="19">6.3.1.2</ecNumber>
    </recommendedName>
</protein>
<evidence type="ECO:0000256" key="9">
    <source>
        <dbReference type="ARBA" id="ARBA00022553"/>
    </source>
</evidence>
<evidence type="ECO:0000256" key="5">
    <source>
        <dbReference type="ARBA" id="ARBA00011258"/>
    </source>
</evidence>
<dbReference type="PANTHER" id="PTHR43407:SF1">
    <property type="entry name" value="LENGSIN"/>
    <property type="match status" value="1"/>
</dbReference>
<comment type="function">
    <text evidence="2">Catalyzes the ATP-dependent biosynthesis of glutamine from glutamate and ammonia.</text>
</comment>
<dbReference type="PANTHER" id="PTHR43407">
    <property type="entry name" value="GLUTAMINE SYNTHETASE"/>
    <property type="match status" value="1"/>
</dbReference>
<dbReference type="EMBL" id="JBBLZC010000010">
    <property type="protein sequence ID" value="MEK0083737.1"/>
    <property type="molecule type" value="Genomic_DNA"/>
</dbReference>
<comment type="subunit">
    <text evidence="6 18">Oligomer of 12 subunits arranged in the form of two hexagons.</text>
</comment>
<dbReference type="InterPro" id="IPR008147">
    <property type="entry name" value="Gln_synt_N"/>
</dbReference>
<dbReference type="GO" id="GO:0004356">
    <property type="term" value="F:glutamine synthetase activity"/>
    <property type="evidence" value="ECO:0007669"/>
    <property type="project" value="UniProtKB-EC"/>
</dbReference>
<evidence type="ECO:0000313" key="22">
    <source>
        <dbReference type="EMBL" id="MEK0083737.1"/>
    </source>
</evidence>
<evidence type="ECO:0000256" key="8">
    <source>
        <dbReference type="ARBA" id="ARBA00022490"/>
    </source>
</evidence>
<keyword evidence="13 19" id="KW-0067">ATP-binding</keyword>
<sequence>MKAIKDHGIEMIDIRMTDMPGMWQHISYPAQTFSQDSIDEGLGFDGSSIRGFKVINESDMLLVPDPATAFIDPFMGHKTLVMIADVKDPVTKEFYSRDPRGVAKKAEAYLKSTGIGDTAYFGPEAEFFVFDNVQYGTGQHYSSYSVDSAEGHWNTNRNEGPNLGYKIRPKEGYFPCPPNDTLHDLRAEMALTMIQIGLTVECQHHEVATAGQCEIDMKFDALLAMADHQMKYKYVVKNVARKYGKTATFMPKPLYGDNGSGMHCHMSIWKDGKPLFADATGYAGLSQLCKWYIGGLLRHAPALLAFAAPTTNSYRRLVPGYEAPVNLAWSLRNRSAACRIPMYSDSPKAKRVEFRCPDPSCNPYLAFAAMLMAGLDGIRNKIDPGEPVDKNIYDLPPEEAAEIKQVPGSLDAALAALEADHEFLLEGDVFTSDLIQTYIDYKRASEVDPIRLRPHPYEFFLYYDL</sequence>
<dbReference type="InterPro" id="IPR027302">
    <property type="entry name" value="Gln_synth_N_conserv_site"/>
</dbReference>
<evidence type="ECO:0000313" key="23">
    <source>
        <dbReference type="Proteomes" id="UP001375743"/>
    </source>
</evidence>
<evidence type="ECO:0000256" key="19">
    <source>
        <dbReference type="RuleBase" id="RU004356"/>
    </source>
</evidence>
<evidence type="ECO:0000256" key="14">
    <source>
        <dbReference type="ARBA" id="ARBA00022842"/>
    </source>
</evidence>
<dbReference type="InterPro" id="IPR001637">
    <property type="entry name" value="Gln_synth_I_adenylation_site"/>
</dbReference>
<dbReference type="Pfam" id="PF03951">
    <property type="entry name" value="Gln-synt_N"/>
    <property type="match status" value="1"/>
</dbReference>
<comment type="similarity">
    <text evidence="4 16 17">Belongs to the glutamine synthetase family.</text>
</comment>
<dbReference type="PROSITE" id="PS00181">
    <property type="entry name" value="GLNA_ATP"/>
    <property type="match status" value="1"/>
</dbReference>
<dbReference type="SUPFAM" id="SSF55931">
    <property type="entry name" value="Glutamine synthetase/guanido kinase"/>
    <property type="match status" value="1"/>
</dbReference>
<evidence type="ECO:0000256" key="11">
    <source>
        <dbReference type="ARBA" id="ARBA00022723"/>
    </source>
</evidence>
<dbReference type="PROSITE" id="PS00180">
    <property type="entry name" value="GLNA_1"/>
    <property type="match status" value="1"/>
</dbReference>
<evidence type="ECO:0000256" key="16">
    <source>
        <dbReference type="PROSITE-ProRule" id="PRU01330"/>
    </source>
</evidence>
<evidence type="ECO:0000259" key="21">
    <source>
        <dbReference type="PROSITE" id="PS51987"/>
    </source>
</evidence>
<evidence type="ECO:0000256" key="3">
    <source>
        <dbReference type="ARBA" id="ARBA00004496"/>
    </source>
</evidence>
<reference evidence="22 23" key="1">
    <citation type="submission" date="2024-01" db="EMBL/GenBank/DDBJ databases">
        <title>Multi-omics insights into the function and evolution of sodium benzoate biodegradation pathways in Benzoatithermus flavus gen. nov., sp. nov. from hot spring.</title>
        <authorList>
            <person name="Hu C.-J."/>
            <person name="Li W.-J."/>
        </authorList>
    </citation>
    <scope>NUCLEOTIDE SEQUENCE [LARGE SCALE GENOMIC DNA]</scope>
    <source>
        <strain evidence="22 23">SYSU G07066</strain>
    </source>
</reference>
<keyword evidence="15" id="KW-0535">Nitrogen fixation</keyword>
<dbReference type="Gene3D" id="3.10.20.70">
    <property type="entry name" value="Glutamine synthetase, N-terminal domain"/>
    <property type="match status" value="1"/>
</dbReference>
<keyword evidence="12 19" id="KW-0547">Nucleotide-binding</keyword>
<evidence type="ECO:0000256" key="17">
    <source>
        <dbReference type="RuleBase" id="RU000384"/>
    </source>
</evidence>
<accession>A0ABU8XRB0</accession>
<evidence type="ECO:0000256" key="18">
    <source>
        <dbReference type="RuleBase" id="RU000387"/>
    </source>
</evidence>
<gene>
    <name evidence="22" type="primary">glnA</name>
    <name evidence="22" type="ORF">U1T56_11285</name>
</gene>
<dbReference type="InterPro" id="IPR004809">
    <property type="entry name" value="Gln_synth_I"/>
</dbReference>
<comment type="subcellular location">
    <subcellularLocation>
        <location evidence="3 18">Cytoplasm</location>
    </subcellularLocation>
</comment>
<dbReference type="Pfam" id="PF00120">
    <property type="entry name" value="Gln-synt_C"/>
    <property type="match status" value="1"/>
</dbReference>
<dbReference type="NCBIfam" id="TIGR00653">
    <property type="entry name" value="GlnA"/>
    <property type="match status" value="1"/>
</dbReference>
<dbReference type="InterPro" id="IPR027303">
    <property type="entry name" value="Gln_synth_gly_rich_site"/>
</dbReference>
<evidence type="ECO:0000259" key="20">
    <source>
        <dbReference type="PROSITE" id="PS51986"/>
    </source>
</evidence>
<feature type="domain" description="GS beta-grasp" evidence="20">
    <location>
        <begin position="7"/>
        <end position="91"/>
    </location>
</feature>
<keyword evidence="8 18" id="KW-0963">Cytoplasm</keyword>
<dbReference type="SUPFAM" id="SSF54368">
    <property type="entry name" value="Glutamine synthetase, N-terminal domain"/>
    <property type="match status" value="1"/>
</dbReference>
<comment type="subunit">
    <text evidence="5">Oligomer of 12 subunits arranged in the form of two hexameric ring.</text>
</comment>
<evidence type="ECO:0000256" key="13">
    <source>
        <dbReference type="ARBA" id="ARBA00022840"/>
    </source>
</evidence>
<evidence type="ECO:0000256" key="12">
    <source>
        <dbReference type="ARBA" id="ARBA00022741"/>
    </source>
</evidence>
<dbReference type="InterPro" id="IPR014746">
    <property type="entry name" value="Gln_synth/guanido_kin_cat_dom"/>
</dbReference>
<dbReference type="SMART" id="SM01230">
    <property type="entry name" value="Gln-synt_C"/>
    <property type="match status" value="1"/>
</dbReference>
<keyword evidence="9" id="KW-0597">Phosphoprotein</keyword>
<organism evidence="22 23">
    <name type="scientific">Benzoatithermus flavus</name>
    <dbReference type="NCBI Taxonomy" id="3108223"/>
    <lineage>
        <taxon>Bacteria</taxon>
        <taxon>Pseudomonadati</taxon>
        <taxon>Pseudomonadota</taxon>
        <taxon>Alphaproteobacteria</taxon>
        <taxon>Geminicoccales</taxon>
        <taxon>Geminicoccaceae</taxon>
        <taxon>Benzoatithermus</taxon>
    </lineage>
</organism>
<dbReference type="PROSITE" id="PS51987">
    <property type="entry name" value="GS_CATALYTIC"/>
    <property type="match status" value="1"/>
</dbReference>
<keyword evidence="10 19" id="KW-0436">Ligase</keyword>
<evidence type="ECO:0000256" key="6">
    <source>
        <dbReference type="ARBA" id="ARBA00011354"/>
    </source>
</evidence>
<evidence type="ECO:0000256" key="1">
    <source>
        <dbReference type="ARBA" id="ARBA00001946"/>
    </source>
</evidence>
<evidence type="ECO:0000256" key="15">
    <source>
        <dbReference type="ARBA" id="ARBA00023231"/>
    </source>
</evidence>
<comment type="caution">
    <text evidence="22">The sequence shown here is derived from an EMBL/GenBank/DDBJ whole genome shotgun (WGS) entry which is preliminary data.</text>
</comment>
<name>A0ABU8XRB0_9PROT</name>
<dbReference type="PROSITE" id="PS51986">
    <property type="entry name" value="GS_BETA_GRASP"/>
    <property type="match status" value="1"/>
</dbReference>
<dbReference type="InterPro" id="IPR008146">
    <property type="entry name" value="Gln_synth_cat_dom"/>
</dbReference>
<keyword evidence="23" id="KW-1185">Reference proteome</keyword>
<keyword evidence="11" id="KW-0479">Metal-binding</keyword>
<dbReference type="Proteomes" id="UP001375743">
    <property type="component" value="Unassembled WGS sequence"/>
</dbReference>
<feature type="domain" description="GS catalytic" evidence="21">
    <location>
        <begin position="99"/>
        <end position="465"/>
    </location>
</feature>
<keyword evidence="14" id="KW-0460">Magnesium</keyword>
<comment type="catalytic activity">
    <reaction evidence="19">
        <text>L-glutamate + NH4(+) + ATP = L-glutamine + ADP + phosphate + H(+)</text>
        <dbReference type="Rhea" id="RHEA:16169"/>
        <dbReference type="ChEBI" id="CHEBI:15378"/>
        <dbReference type="ChEBI" id="CHEBI:28938"/>
        <dbReference type="ChEBI" id="CHEBI:29985"/>
        <dbReference type="ChEBI" id="CHEBI:30616"/>
        <dbReference type="ChEBI" id="CHEBI:43474"/>
        <dbReference type="ChEBI" id="CHEBI:58359"/>
        <dbReference type="ChEBI" id="CHEBI:456216"/>
        <dbReference type="EC" id="6.3.1.2"/>
    </reaction>
</comment>
<dbReference type="Gene3D" id="3.30.590.10">
    <property type="entry name" value="Glutamine synthetase/guanido kinase, catalytic domain"/>
    <property type="match status" value="1"/>
</dbReference>
<evidence type="ECO:0000256" key="4">
    <source>
        <dbReference type="ARBA" id="ARBA00009897"/>
    </source>
</evidence>
<evidence type="ECO:0000256" key="2">
    <source>
        <dbReference type="ARBA" id="ARBA00003117"/>
    </source>
</evidence>